<comment type="caution">
    <text evidence="3">The sequence shown here is derived from an EMBL/GenBank/DDBJ whole genome shotgun (WGS) entry which is preliminary data.</text>
</comment>
<dbReference type="Pfam" id="PF03372">
    <property type="entry name" value="Exo_endo_phos"/>
    <property type="match status" value="1"/>
</dbReference>
<organism evidence="3 4">
    <name type="scientific">Trichonephila inaurata madagascariensis</name>
    <dbReference type="NCBI Taxonomy" id="2747483"/>
    <lineage>
        <taxon>Eukaryota</taxon>
        <taxon>Metazoa</taxon>
        <taxon>Ecdysozoa</taxon>
        <taxon>Arthropoda</taxon>
        <taxon>Chelicerata</taxon>
        <taxon>Arachnida</taxon>
        <taxon>Araneae</taxon>
        <taxon>Araneomorphae</taxon>
        <taxon>Entelegynae</taxon>
        <taxon>Araneoidea</taxon>
        <taxon>Nephilidae</taxon>
        <taxon>Trichonephila</taxon>
        <taxon>Trichonephila inaurata</taxon>
    </lineage>
</organism>
<dbReference type="Gene3D" id="3.60.10.10">
    <property type="entry name" value="Endonuclease/exonuclease/phosphatase"/>
    <property type="match status" value="1"/>
</dbReference>
<sequence length="1155" mass="130981">MKFLRQEIESEEKVRLARSGFNLELDNINKCTSASSKRERIPTAAELYNSSENKKESCIFCSKLHFSNHYRYAHNLSYDEKKRILMNKAACFRCFAVKHVFRFCRAKVPPCEFCGKSHYKVMCPEICINENSKNPCQEEKIENENGRDPTLSNATPTRKVLLQTLVVRLRGENKMKHIRVLIDSGSSKSYLTNFAIKEMRYECIAEENLTHSLFGGKETAETHKRYLISLSDFSDKYRCNFEVLNQEIICSGIPRIPRGKLYTGNIKQLKSDLVLVETRLGWTLMGKTDAGESTDSTNSVMSFHVNDAKISDLWRLDTLGILDPREKGTRQELEKAAEEHFNRSVKMDSDGRYVVSLPWIQGHSPLPTCRNLAERRLKNCINSLKKTGNLEAYEGVFSEWLQEGVIEEVKNYCNDKTEDFPPLNEPSAPDETALSMETDSIPTEEEKDATCAKLVDLRDFQLLHEARLRHHREVQQMIITGVMRGNNTALDNLTQEIEKTSASLEEVAGELARIGTCPKINCQMHPIVNVDLKVNSKTATQLESQLEKLNVSKNNNDKPKKSDRSDGFTTPTKAAKKQKVLQNYSIGANAPVNTANKFQPLASTTLTQDNVAMPVAPPKMPPIHLRYQKNFNLIMQEINRRYPKSNSKLSGEFLKIFASSAEEHRAITNFLTEKGQREGRRVLPPYYELSLMDLSCFGLRIASWNANGVRSRTVEMRDFIDKHRPDIFLIQETHLGPGDSLQIPNFTTYRNDRPHTPNCSPRGGTAILLKSSLPHHHTPTPPMGTLEATSVTLTPPGGTPLLISSIYISPSFPYQHINTDLEALFSLGGASILCGDFNAHHTSWGCRRVDYRGTIIKNLLDSTDTQIIAPQTPTRFGNTSASIIDFALTRNLHWHCQVESIAELSSDHNPILISFDTNARFAFPKRHTSTDWAAFRDHLSPAHFSFHPITARTGEDVETQVADLTNKILFTHALSSKPVNARYSSYVSTEIRELIVERNRARKIWQFTRNPSDKRVLNNIHNRLRRKIKSFQNKIWEDDLRSLDPDDGSLWERSKELRKKKTPVYALNGPAGIANTDSDKAEVLACSLESQFQNNDISHSSDFLTNRIVENYFLNENNFDAPPLPPPMPSEIIEYIKKSKGTFQIPGNLPLSSPF</sequence>
<evidence type="ECO:0000259" key="2">
    <source>
        <dbReference type="Pfam" id="PF03372"/>
    </source>
</evidence>
<reference evidence="3" key="1">
    <citation type="submission" date="2020-08" db="EMBL/GenBank/DDBJ databases">
        <title>Multicomponent nature underlies the extraordinary mechanical properties of spider dragline silk.</title>
        <authorList>
            <person name="Kono N."/>
            <person name="Nakamura H."/>
            <person name="Mori M."/>
            <person name="Yoshida Y."/>
            <person name="Ohtoshi R."/>
            <person name="Malay A.D."/>
            <person name="Moran D.A.P."/>
            <person name="Tomita M."/>
            <person name="Numata K."/>
            <person name="Arakawa K."/>
        </authorList>
    </citation>
    <scope>NUCLEOTIDE SEQUENCE</scope>
</reference>
<dbReference type="OrthoDB" id="6505652at2759"/>
<evidence type="ECO:0000256" key="1">
    <source>
        <dbReference type="SAM" id="MobiDB-lite"/>
    </source>
</evidence>
<dbReference type="InterPro" id="IPR036691">
    <property type="entry name" value="Endo/exonu/phosph_ase_sf"/>
</dbReference>
<accession>A0A8X6YQX2</accession>
<feature type="region of interest" description="Disordered" evidence="1">
    <location>
        <begin position="549"/>
        <end position="574"/>
    </location>
</feature>
<keyword evidence="4" id="KW-1185">Reference proteome</keyword>
<dbReference type="PANTHER" id="PTHR33273">
    <property type="entry name" value="DOMAIN-CONTAINING PROTEIN, PUTATIVE-RELATED"/>
    <property type="match status" value="1"/>
</dbReference>
<dbReference type="AlphaFoldDB" id="A0A8X6YQX2"/>
<feature type="compositionally biased region" description="Basic and acidic residues" evidence="1">
    <location>
        <begin position="555"/>
        <end position="566"/>
    </location>
</feature>
<evidence type="ECO:0000313" key="4">
    <source>
        <dbReference type="Proteomes" id="UP000886998"/>
    </source>
</evidence>
<name>A0A8X6YQX2_9ARAC</name>
<dbReference type="PANTHER" id="PTHR33273:SF2">
    <property type="entry name" value="ENDONUCLEASE_EXONUCLEASE_PHOSPHATASE DOMAIN-CONTAINING PROTEIN"/>
    <property type="match status" value="1"/>
</dbReference>
<dbReference type="InterPro" id="IPR005135">
    <property type="entry name" value="Endo/exonuclease/phosphatase"/>
</dbReference>
<dbReference type="Proteomes" id="UP000886998">
    <property type="component" value="Unassembled WGS sequence"/>
</dbReference>
<dbReference type="SUPFAM" id="SSF56219">
    <property type="entry name" value="DNase I-like"/>
    <property type="match status" value="1"/>
</dbReference>
<feature type="domain" description="Endonuclease/exonuclease/phosphatase" evidence="2">
    <location>
        <begin position="702"/>
        <end position="908"/>
    </location>
</feature>
<dbReference type="EMBL" id="BMAV01021362">
    <property type="protein sequence ID" value="GFY75390.1"/>
    <property type="molecule type" value="Genomic_DNA"/>
</dbReference>
<evidence type="ECO:0000313" key="3">
    <source>
        <dbReference type="EMBL" id="GFY75390.1"/>
    </source>
</evidence>
<gene>
    <name evidence="3" type="primary">AVEN_208195_1</name>
    <name evidence="3" type="ORF">TNIN_246731</name>
</gene>
<proteinExistence type="predicted"/>
<dbReference type="GO" id="GO:0003824">
    <property type="term" value="F:catalytic activity"/>
    <property type="evidence" value="ECO:0007669"/>
    <property type="project" value="InterPro"/>
</dbReference>
<protein>
    <submittedName>
        <fullName evidence="3">Integrase catalytic domain-containing protein</fullName>
    </submittedName>
</protein>